<sequence>MFATIKHLVEQKEKPKVDPLPMQKRTVNATISWESHKNKGLLYPKFQVMNGEIFPVCFIDENGVPTSLMLCVVMEHFHWTDSHHCVCTIQLVLDDAPEDKLLQKGNRFYLYHNYGFAATGTIS</sequence>
<name>A0ABR7IQ73_9CLOT</name>
<gene>
    <name evidence="1" type="ORF">H8Z77_03050</name>
</gene>
<dbReference type="EMBL" id="JACOQK010000001">
    <property type="protein sequence ID" value="MBC5787002.1"/>
    <property type="molecule type" value="Genomic_DNA"/>
</dbReference>
<proteinExistence type="predicted"/>
<comment type="caution">
    <text evidence="1">The sequence shown here is derived from an EMBL/GenBank/DDBJ whole genome shotgun (WGS) entry which is preliminary data.</text>
</comment>
<dbReference type="RefSeq" id="WP_186996161.1">
    <property type="nucleotide sequence ID" value="NZ_JACOQK010000001.1"/>
</dbReference>
<dbReference type="Proteomes" id="UP000649151">
    <property type="component" value="Unassembled WGS sequence"/>
</dbReference>
<evidence type="ECO:0000313" key="2">
    <source>
        <dbReference type="Proteomes" id="UP000649151"/>
    </source>
</evidence>
<organism evidence="1 2">
    <name type="scientific">Clostridium facile</name>
    <dbReference type="NCBI Taxonomy" id="2763035"/>
    <lineage>
        <taxon>Bacteria</taxon>
        <taxon>Bacillati</taxon>
        <taxon>Bacillota</taxon>
        <taxon>Clostridia</taxon>
        <taxon>Eubacteriales</taxon>
        <taxon>Clostridiaceae</taxon>
        <taxon>Clostridium</taxon>
    </lineage>
</organism>
<evidence type="ECO:0000313" key="1">
    <source>
        <dbReference type="EMBL" id="MBC5787002.1"/>
    </source>
</evidence>
<reference evidence="1 2" key="1">
    <citation type="submission" date="2020-08" db="EMBL/GenBank/DDBJ databases">
        <title>Genome public.</title>
        <authorList>
            <person name="Liu C."/>
            <person name="Sun Q."/>
        </authorList>
    </citation>
    <scope>NUCLEOTIDE SEQUENCE [LARGE SCALE GENOMIC DNA]</scope>
    <source>
        <strain evidence="1 2">NSJ-27</strain>
    </source>
</reference>
<accession>A0ABR7IQ73</accession>
<keyword evidence="2" id="KW-1185">Reference proteome</keyword>
<protein>
    <submittedName>
        <fullName evidence="1">Uncharacterized protein</fullName>
    </submittedName>
</protein>